<evidence type="ECO:0000313" key="4">
    <source>
        <dbReference type="Proteomes" id="UP001239213"/>
    </source>
</evidence>
<feature type="compositionally biased region" description="Basic and acidic residues" evidence="1">
    <location>
        <begin position="246"/>
        <end position="256"/>
    </location>
</feature>
<evidence type="ECO:0000313" key="3">
    <source>
        <dbReference type="EMBL" id="KAK1470893.1"/>
    </source>
</evidence>
<accession>A0AAI9Y0A4</accession>
<evidence type="ECO:0000256" key="2">
    <source>
        <dbReference type="SAM" id="Phobius"/>
    </source>
</evidence>
<keyword evidence="2" id="KW-0472">Membrane</keyword>
<feature type="transmembrane region" description="Helical" evidence="2">
    <location>
        <begin position="89"/>
        <end position="107"/>
    </location>
</feature>
<protein>
    <submittedName>
        <fullName evidence="3">Uncharacterized protein</fullName>
    </submittedName>
</protein>
<dbReference type="AlphaFoldDB" id="A0AAI9Y0A4"/>
<gene>
    <name evidence="3" type="ORF">CCUS01_01011</name>
</gene>
<comment type="caution">
    <text evidence="3">The sequence shown here is derived from an EMBL/GenBank/DDBJ whole genome shotgun (WGS) entry which is preliminary data.</text>
</comment>
<keyword evidence="2" id="KW-1133">Transmembrane helix</keyword>
<feature type="region of interest" description="Disordered" evidence="1">
    <location>
        <begin position="235"/>
        <end position="274"/>
    </location>
</feature>
<proteinExistence type="predicted"/>
<organism evidence="3 4">
    <name type="scientific">Colletotrichum cuscutae</name>
    <dbReference type="NCBI Taxonomy" id="1209917"/>
    <lineage>
        <taxon>Eukaryota</taxon>
        <taxon>Fungi</taxon>
        <taxon>Dikarya</taxon>
        <taxon>Ascomycota</taxon>
        <taxon>Pezizomycotina</taxon>
        <taxon>Sordariomycetes</taxon>
        <taxon>Hypocreomycetidae</taxon>
        <taxon>Glomerellales</taxon>
        <taxon>Glomerellaceae</taxon>
        <taxon>Colletotrichum</taxon>
        <taxon>Colletotrichum acutatum species complex</taxon>
    </lineage>
</organism>
<dbReference type="EMBL" id="MPDP01000223">
    <property type="protein sequence ID" value="KAK1470893.1"/>
    <property type="molecule type" value="Genomic_DNA"/>
</dbReference>
<sequence>MIPTRTKSIKSDPGPYFCVSNRCRQARHYTYTLTQSTTGTDEETSTNGTANGNHLDKAQTIFLLPVLADIASDLLSTAGVVARKATGGLLIGLNLAMAMYFAAFWGIQTGNKNGNDGEKWGRFMKEMPVQSTGTGAQGLRVLAELEKEGEMRVQGRSSIKLVYPTLPPSRRATDADLGKDRIWQAILAATPVTCDLAFGRASIPKPSPLLSLLRRYSSDEVPAFRHGYKPIFGRRKGKPGFGRDPVASDRGGDENHSNGMSPCSPPKPESPQIAWAPLANGSEKVAAPSIVHCALPPQRYLRIQSDPPPLEPWRARIFGPGSVQYTTVSAAIRSLCLPGTLENKILQGCSGFCYTSRHGIHGNWLFPNFPFKSLGCQEGGGGGADLGRPRFYNHPGPPRRAHDRGAGNGLGRCGGWGGGGGEGGGGGGLILAAPGFTIILSPDVSDLDASTLAYLLHWQRYRMMAYTRNVIASFRMKKSCSKGIRPAGSALRFVSIADSWNGEVLLPYAAAPGVPIPPCRTRQLRVVAGLVIM</sequence>
<evidence type="ECO:0000256" key="1">
    <source>
        <dbReference type="SAM" id="MobiDB-lite"/>
    </source>
</evidence>
<keyword evidence="2" id="KW-0812">Transmembrane</keyword>
<keyword evidence="4" id="KW-1185">Reference proteome</keyword>
<reference evidence="3" key="1">
    <citation type="submission" date="2016-11" db="EMBL/GenBank/DDBJ databases">
        <title>The genome sequence of Colletotrichum cuscutae.</title>
        <authorList>
            <person name="Baroncelli R."/>
        </authorList>
    </citation>
    <scope>NUCLEOTIDE SEQUENCE</scope>
    <source>
        <strain evidence="3">IMI 304802</strain>
    </source>
</reference>
<dbReference type="Proteomes" id="UP001239213">
    <property type="component" value="Unassembled WGS sequence"/>
</dbReference>
<name>A0AAI9Y0A4_9PEZI</name>